<dbReference type="GO" id="GO:0003677">
    <property type="term" value="F:DNA binding"/>
    <property type="evidence" value="ECO:0007669"/>
    <property type="project" value="InterPro"/>
</dbReference>
<organism evidence="2">
    <name type="scientific">Candidatus Methanogaster sp. ANME-2c ERB4</name>
    <dbReference type="NCBI Taxonomy" id="2759911"/>
    <lineage>
        <taxon>Archaea</taxon>
        <taxon>Methanobacteriati</taxon>
        <taxon>Methanobacteriota</taxon>
        <taxon>Stenosarchaea group</taxon>
        <taxon>Methanomicrobia</taxon>
        <taxon>Methanosarcinales</taxon>
        <taxon>ANME-2 cluster</taxon>
        <taxon>Candidatus Methanogasteraceae</taxon>
        <taxon>Candidatus Methanogaster</taxon>
    </lineage>
</organism>
<dbReference type="EMBL" id="MT631373">
    <property type="protein sequence ID" value="QNO49157.1"/>
    <property type="molecule type" value="Genomic_DNA"/>
</dbReference>
<evidence type="ECO:0000259" key="1">
    <source>
        <dbReference type="Pfam" id="PF01609"/>
    </source>
</evidence>
<dbReference type="GO" id="GO:0004803">
    <property type="term" value="F:transposase activity"/>
    <property type="evidence" value="ECO:0007669"/>
    <property type="project" value="InterPro"/>
</dbReference>
<proteinExistence type="predicted"/>
<dbReference type="AlphaFoldDB" id="A0A7G9YMC3"/>
<name>A0A7G9YMC3_9EURY</name>
<evidence type="ECO:0000313" key="2">
    <source>
        <dbReference type="EMBL" id="QNO49157.1"/>
    </source>
</evidence>
<reference evidence="2" key="1">
    <citation type="submission" date="2020-06" db="EMBL/GenBank/DDBJ databases">
        <title>Unique genomic features of the anaerobic methanotrophic archaea.</title>
        <authorList>
            <person name="Chadwick G.L."/>
            <person name="Skennerton C.T."/>
            <person name="Laso-Perez R."/>
            <person name="Leu A.O."/>
            <person name="Speth D.R."/>
            <person name="Yu H."/>
            <person name="Morgan-Lang C."/>
            <person name="Hatzenpichler R."/>
            <person name="Goudeau D."/>
            <person name="Malmstrom R."/>
            <person name="Brazelton W.J."/>
            <person name="Woyke T."/>
            <person name="Hallam S.J."/>
            <person name="Tyson G.W."/>
            <person name="Wegener G."/>
            <person name="Boetius A."/>
            <person name="Orphan V."/>
        </authorList>
    </citation>
    <scope>NUCLEOTIDE SEQUENCE</scope>
</reference>
<dbReference type="InterPro" id="IPR002559">
    <property type="entry name" value="Transposase_11"/>
</dbReference>
<dbReference type="Pfam" id="PF01609">
    <property type="entry name" value="DDE_Tnp_1"/>
    <property type="match status" value="1"/>
</dbReference>
<gene>
    <name evidence="2" type="ORF">CDCKMDEO_00002</name>
</gene>
<sequence>MWSYLYLGPLVEALKILADLQIKPLIDEREISYSGETILGKIANSVNMSKVLEKYTGDERVAEALMNIIILRALFPENKRKLVQVRLEHSILKYSTDMRYFEEVYQFMDEIYDNLGDVTYDLIKNALKKYRLDLKYLIIDATRIKVWKDKETGLVRFGYSSGNELKNLPQVNLVLGVNSQQIPLFANTYPGNTSDVKMFEDFIHRINTRYRSLTQKVKDTFVIFDQGNVNEDNIKYLRTFKKDGIHFVSMFVRTALLDSSKKLINHLCHSSIPVKSRRMR</sequence>
<accession>A0A7G9YMC3</accession>
<dbReference type="PANTHER" id="PTHR34614:SF2">
    <property type="entry name" value="TRANSPOSASE IS4-LIKE DOMAIN-CONTAINING PROTEIN"/>
    <property type="match status" value="1"/>
</dbReference>
<feature type="domain" description="Transposase IS4-like" evidence="1">
    <location>
        <begin position="137"/>
        <end position="248"/>
    </location>
</feature>
<protein>
    <recommendedName>
        <fullName evidence="1">Transposase IS4-like domain-containing protein</fullName>
    </recommendedName>
</protein>
<dbReference type="GO" id="GO:0006313">
    <property type="term" value="P:DNA transposition"/>
    <property type="evidence" value="ECO:0007669"/>
    <property type="project" value="InterPro"/>
</dbReference>
<dbReference type="PANTHER" id="PTHR34614">
    <property type="match status" value="1"/>
</dbReference>